<dbReference type="GO" id="GO:0015627">
    <property type="term" value="C:type II protein secretion system complex"/>
    <property type="evidence" value="ECO:0007669"/>
    <property type="project" value="InterPro"/>
</dbReference>
<feature type="domain" description="General secretion pathway GspH" evidence="12">
    <location>
        <begin position="49"/>
        <end position="165"/>
    </location>
</feature>
<evidence type="ECO:0000256" key="11">
    <source>
        <dbReference type="SAM" id="Phobius"/>
    </source>
</evidence>
<evidence type="ECO:0000256" key="3">
    <source>
        <dbReference type="ARBA" id="ARBA00022475"/>
    </source>
</evidence>
<dbReference type="Pfam" id="PF12019">
    <property type="entry name" value="GspH"/>
    <property type="match status" value="1"/>
</dbReference>
<evidence type="ECO:0000256" key="2">
    <source>
        <dbReference type="ARBA" id="ARBA00021549"/>
    </source>
</evidence>
<sequence>MATRKFHRQTGVTLIEILLTLVILGILTCTALPSFRGIMQSTQARSARDSLMTSLNLARTSALTTSNHVVLCPSEDTQTCSGKTSWQSGWIVFQDSNGDNQRNNNEPLIAITQHQPAGQAIMSTEGRTHVTYRPDGSASGTNVTISFCDARGAALASAIIVNNAGRPRTGAPSATQAAAACAAI</sequence>
<organism evidence="13 14">
    <name type="scientific">Pseudolysobacter antarcticus</name>
    <dbReference type="NCBI Taxonomy" id="2511995"/>
    <lineage>
        <taxon>Bacteria</taxon>
        <taxon>Pseudomonadati</taxon>
        <taxon>Pseudomonadota</taxon>
        <taxon>Gammaproteobacteria</taxon>
        <taxon>Lysobacterales</taxon>
        <taxon>Rhodanobacteraceae</taxon>
        <taxon>Pseudolysobacter</taxon>
    </lineage>
</organism>
<evidence type="ECO:0000313" key="13">
    <source>
        <dbReference type="EMBL" id="QBB69878.1"/>
    </source>
</evidence>
<proteinExistence type="inferred from homology"/>
<reference evidence="13 14" key="1">
    <citation type="submission" date="2019-01" db="EMBL/GenBank/DDBJ databases">
        <title>Pseudolysobacter antarctica gen. nov., sp. nov., isolated from Fildes Peninsula, Antarctica.</title>
        <authorList>
            <person name="Wei Z."/>
            <person name="Peng F."/>
        </authorList>
    </citation>
    <scope>NUCLEOTIDE SEQUENCE [LARGE SCALE GENOMIC DNA]</scope>
    <source>
        <strain evidence="13 14">AQ6-296</strain>
    </source>
</reference>
<dbReference type="KEGG" id="xbc:ELE36_05565"/>
<evidence type="ECO:0000256" key="10">
    <source>
        <dbReference type="ARBA" id="ARBA00030775"/>
    </source>
</evidence>
<keyword evidence="4" id="KW-0488">Methylation</keyword>
<dbReference type="RefSeq" id="WP_129832137.1">
    <property type="nucleotide sequence ID" value="NZ_CP035704.1"/>
</dbReference>
<dbReference type="NCBIfam" id="TIGR02532">
    <property type="entry name" value="IV_pilin_GFxxxE"/>
    <property type="match status" value="1"/>
</dbReference>
<evidence type="ECO:0000259" key="12">
    <source>
        <dbReference type="Pfam" id="PF12019"/>
    </source>
</evidence>
<dbReference type="GO" id="GO:0015628">
    <property type="term" value="P:protein secretion by the type II secretion system"/>
    <property type="evidence" value="ECO:0007669"/>
    <property type="project" value="InterPro"/>
</dbReference>
<evidence type="ECO:0000256" key="5">
    <source>
        <dbReference type="ARBA" id="ARBA00022519"/>
    </source>
</evidence>
<evidence type="ECO:0000256" key="4">
    <source>
        <dbReference type="ARBA" id="ARBA00022481"/>
    </source>
</evidence>
<keyword evidence="8 11" id="KW-0472">Membrane</keyword>
<keyword evidence="7 11" id="KW-1133">Transmembrane helix</keyword>
<dbReference type="AlphaFoldDB" id="A0A411HH79"/>
<dbReference type="Pfam" id="PF07963">
    <property type="entry name" value="N_methyl"/>
    <property type="match status" value="1"/>
</dbReference>
<dbReference type="InterPro" id="IPR022346">
    <property type="entry name" value="T2SS_GspH"/>
</dbReference>
<protein>
    <recommendedName>
        <fullName evidence="2">Type II secretion system protein H</fullName>
    </recommendedName>
    <alternativeName>
        <fullName evidence="10">General secretion pathway protein H</fullName>
    </alternativeName>
</protein>
<keyword evidence="6 11" id="KW-0812">Transmembrane</keyword>
<dbReference type="InterPro" id="IPR012902">
    <property type="entry name" value="N_methyl_site"/>
</dbReference>
<keyword evidence="3" id="KW-1003">Cell membrane</keyword>
<keyword evidence="5" id="KW-0997">Cell inner membrane</keyword>
<dbReference type="GO" id="GO:0005886">
    <property type="term" value="C:plasma membrane"/>
    <property type="evidence" value="ECO:0007669"/>
    <property type="project" value="UniProtKB-SubCell"/>
</dbReference>
<dbReference type="Proteomes" id="UP000291562">
    <property type="component" value="Chromosome"/>
</dbReference>
<dbReference type="OrthoDB" id="2313614at2"/>
<comment type="similarity">
    <text evidence="9">Belongs to the GSP H family.</text>
</comment>
<evidence type="ECO:0000256" key="6">
    <source>
        <dbReference type="ARBA" id="ARBA00022692"/>
    </source>
</evidence>
<dbReference type="SUPFAM" id="SSF54523">
    <property type="entry name" value="Pili subunits"/>
    <property type="match status" value="1"/>
</dbReference>
<evidence type="ECO:0000256" key="7">
    <source>
        <dbReference type="ARBA" id="ARBA00022989"/>
    </source>
</evidence>
<gene>
    <name evidence="13" type="ORF">ELE36_05565</name>
</gene>
<evidence type="ECO:0000256" key="8">
    <source>
        <dbReference type="ARBA" id="ARBA00023136"/>
    </source>
</evidence>
<accession>A0A411HH79</accession>
<feature type="transmembrane region" description="Helical" evidence="11">
    <location>
        <begin position="12"/>
        <end position="35"/>
    </location>
</feature>
<dbReference type="InterPro" id="IPR045584">
    <property type="entry name" value="Pilin-like"/>
</dbReference>
<keyword evidence="14" id="KW-1185">Reference proteome</keyword>
<name>A0A411HH79_9GAMM</name>
<evidence type="ECO:0000313" key="14">
    <source>
        <dbReference type="Proteomes" id="UP000291562"/>
    </source>
</evidence>
<dbReference type="Gene3D" id="3.55.40.10">
    <property type="entry name" value="minor pseudopilin epsh domain"/>
    <property type="match status" value="1"/>
</dbReference>
<comment type="subcellular location">
    <subcellularLocation>
        <location evidence="1">Cell inner membrane</location>
        <topology evidence="1">Single-pass membrane protein</topology>
    </subcellularLocation>
</comment>
<dbReference type="EMBL" id="CP035704">
    <property type="protein sequence ID" value="QBB69878.1"/>
    <property type="molecule type" value="Genomic_DNA"/>
</dbReference>
<evidence type="ECO:0000256" key="9">
    <source>
        <dbReference type="ARBA" id="ARBA00025772"/>
    </source>
</evidence>
<evidence type="ECO:0000256" key="1">
    <source>
        <dbReference type="ARBA" id="ARBA00004377"/>
    </source>
</evidence>